<dbReference type="InterPro" id="IPR036390">
    <property type="entry name" value="WH_DNA-bd_sf"/>
</dbReference>
<evidence type="ECO:0000259" key="1">
    <source>
        <dbReference type="PROSITE" id="PS50995"/>
    </source>
</evidence>
<dbReference type="RefSeq" id="WP_245652063.1">
    <property type="nucleotide sequence ID" value="NZ_MCRI01000008.1"/>
</dbReference>
<dbReference type="SUPFAM" id="SSF46785">
    <property type="entry name" value="Winged helix' DNA-binding domain"/>
    <property type="match status" value="1"/>
</dbReference>
<accession>A0A1E3GT99</accession>
<name>A0A1E3GT99_9GAMM</name>
<reference evidence="2 3" key="1">
    <citation type="submission" date="2016-07" db="EMBL/GenBank/DDBJ databases">
        <title>Draft Genome Sequence of Methylophaga muralis Bur 1.</title>
        <authorList>
            <person name="Vasilenko O.V."/>
            <person name="Doronina N.V."/>
            <person name="Shmareva M.N."/>
            <person name="Tarlachkov S.V."/>
            <person name="Mustakhimov I."/>
            <person name="Trotsenko Y.A."/>
        </authorList>
    </citation>
    <scope>NUCLEOTIDE SEQUENCE [LARGE SCALE GENOMIC DNA]</scope>
    <source>
        <strain evidence="2 3">Bur 1</strain>
    </source>
</reference>
<dbReference type="Gene3D" id="1.10.10.10">
    <property type="entry name" value="Winged helix-like DNA-binding domain superfamily/Winged helix DNA-binding domain"/>
    <property type="match status" value="1"/>
</dbReference>
<dbReference type="GO" id="GO:0003700">
    <property type="term" value="F:DNA-binding transcription factor activity"/>
    <property type="evidence" value="ECO:0007669"/>
    <property type="project" value="InterPro"/>
</dbReference>
<evidence type="ECO:0000313" key="3">
    <source>
        <dbReference type="Proteomes" id="UP000094379"/>
    </source>
</evidence>
<dbReference type="Proteomes" id="UP000094379">
    <property type="component" value="Unassembled WGS sequence"/>
</dbReference>
<dbReference type="PRINTS" id="PR00598">
    <property type="entry name" value="HTHMARR"/>
</dbReference>
<protein>
    <submittedName>
        <fullName evidence="2">Transcriptional repressor MprA</fullName>
    </submittedName>
</protein>
<organism evidence="2 3">
    <name type="scientific">Methylophaga muralis</name>
    <dbReference type="NCBI Taxonomy" id="291169"/>
    <lineage>
        <taxon>Bacteria</taxon>
        <taxon>Pseudomonadati</taxon>
        <taxon>Pseudomonadota</taxon>
        <taxon>Gammaproteobacteria</taxon>
        <taxon>Thiotrichales</taxon>
        <taxon>Piscirickettsiaceae</taxon>
        <taxon>Methylophaga</taxon>
    </lineage>
</organism>
<sequence>MTGLLDGLLREKLISRVHAKQDRRQIQIRLTSLGQAKLDDVMPGYYQRVNQLMQALTESEAMHLMTLLQKIYQQRHVFENKTVDIKNQ</sequence>
<evidence type="ECO:0000313" key="2">
    <source>
        <dbReference type="EMBL" id="ODN67234.1"/>
    </source>
</evidence>
<dbReference type="InterPro" id="IPR000835">
    <property type="entry name" value="HTH_MarR-typ"/>
</dbReference>
<dbReference type="AlphaFoldDB" id="A0A1E3GT99"/>
<feature type="domain" description="HTH marR-type" evidence="1">
    <location>
        <begin position="1"/>
        <end position="73"/>
    </location>
</feature>
<dbReference type="PROSITE" id="PS50995">
    <property type="entry name" value="HTH_MARR_2"/>
    <property type="match status" value="1"/>
</dbReference>
<dbReference type="STRING" id="291169.A9E74_01138"/>
<keyword evidence="3" id="KW-1185">Reference proteome</keyword>
<dbReference type="InterPro" id="IPR036388">
    <property type="entry name" value="WH-like_DNA-bd_sf"/>
</dbReference>
<dbReference type="EMBL" id="MCRI01000008">
    <property type="protein sequence ID" value="ODN67234.1"/>
    <property type="molecule type" value="Genomic_DNA"/>
</dbReference>
<proteinExistence type="predicted"/>
<comment type="caution">
    <text evidence="2">The sequence shown here is derived from an EMBL/GenBank/DDBJ whole genome shotgun (WGS) entry which is preliminary data.</text>
</comment>
<gene>
    <name evidence="2" type="ORF">A9E74_01138</name>
</gene>